<dbReference type="Gene3D" id="3.30.420.10">
    <property type="entry name" value="Ribonuclease H-like superfamily/Ribonuclease H"/>
    <property type="match status" value="1"/>
</dbReference>
<feature type="non-terminal residue" evidence="1">
    <location>
        <position position="1"/>
    </location>
</feature>
<dbReference type="OMA" id="PCEFLLF"/>
<dbReference type="InParanoid" id="E2A1B8"/>
<dbReference type="InterPro" id="IPR052709">
    <property type="entry name" value="Transposase-MT_Hybrid"/>
</dbReference>
<keyword evidence="2" id="KW-1185">Reference proteome</keyword>
<dbReference type="EMBL" id="GL435752">
    <property type="protein sequence ID" value="EFN72771.1"/>
    <property type="molecule type" value="Genomic_DNA"/>
</dbReference>
<protein>
    <submittedName>
        <fullName evidence="1">Histone-lysine N-methyltransferase SETMAR</fullName>
    </submittedName>
</protein>
<dbReference type="AlphaFoldDB" id="E2A1B8"/>
<keyword evidence="1" id="KW-0808">Transferase</keyword>
<dbReference type="PANTHER" id="PTHR46060">
    <property type="entry name" value="MARINER MOS1 TRANSPOSASE-LIKE PROTEIN"/>
    <property type="match status" value="1"/>
</dbReference>
<keyword evidence="1" id="KW-0489">Methyltransferase</keyword>
<reference evidence="1 2" key="1">
    <citation type="journal article" date="2010" name="Science">
        <title>Genomic comparison of the ants Camponotus floridanus and Harpegnathos saltator.</title>
        <authorList>
            <person name="Bonasio R."/>
            <person name="Zhang G."/>
            <person name="Ye C."/>
            <person name="Mutti N.S."/>
            <person name="Fang X."/>
            <person name="Qin N."/>
            <person name="Donahue G."/>
            <person name="Yang P."/>
            <person name="Li Q."/>
            <person name="Li C."/>
            <person name="Zhang P."/>
            <person name="Huang Z."/>
            <person name="Berger S.L."/>
            <person name="Reinberg D."/>
            <person name="Wang J."/>
            <person name="Liebig J."/>
        </authorList>
    </citation>
    <scope>NUCLEOTIDE SEQUENCE [LARGE SCALE GENOMIC DNA]</scope>
    <source>
        <strain evidence="2">C129</strain>
    </source>
</reference>
<sequence length="73" mass="8553">KLHELCLELIPHPPYSLDLVPCEFLLFPNLKICFDGKKFSLNEEVVAVNKYFASFKTTYFSDGIKKLEIRWTN</sequence>
<dbReference type="Proteomes" id="UP000000311">
    <property type="component" value="Unassembled WGS sequence"/>
</dbReference>
<dbReference type="PANTHER" id="PTHR46060:SF1">
    <property type="entry name" value="MARINER MOS1 TRANSPOSASE-LIKE PROTEIN"/>
    <property type="match status" value="1"/>
</dbReference>
<dbReference type="GO" id="GO:0008168">
    <property type="term" value="F:methyltransferase activity"/>
    <property type="evidence" value="ECO:0007669"/>
    <property type="project" value="UniProtKB-KW"/>
</dbReference>
<proteinExistence type="predicted"/>
<feature type="non-terminal residue" evidence="1">
    <location>
        <position position="73"/>
    </location>
</feature>
<evidence type="ECO:0000313" key="2">
    <source>
        <dbReference type="Proteomes" id="UP000000311"/>
    </source>
</evidence>
<organism evidence="2">
    <name type="scientific">Camponotus floridanus</name>
    <name type="common">Florida carpenter ant</name>
    <dbReference type="NCBI Taxonomy" id="104421"/>
    <lineage>
        <taxon>Eukaryota</taxon>
        <taxon>Metazoa</taxon>
        <taxon>Ecdysozoa</taxon>
        <taxon>Arthropoda</taxon>
        <taxon>Hexapoda</taxon>
        <taxon>Insecta</taxon>
        <taxon>Pterygota</taxon>
        <taxon>Neoptera</taxon>
        <taxon>Endopterygota</taxon>
        <taxon>Hymenoptera</taxon>
        <taxon>Apocrita</taxon>
        <taxon>Aculeata</taxon>
        <taxon>Formicoidea</taxon>
        <taxon>Formicidae</taxon>
        <taxon>Formicinae</taxon>
        <taxon>Camponotus</taxon>
    </lineage>
</organism>
<dbReference type="GO" id="GO:0003676">
    <property type="term" value="F:nucleic acid binding"/>
    <property type="evidence" value="ECO:0007669"/>
    <property type="project" value="InterPro"/>
</dbReference>
<dbReference type="GO" id="GO:0032259">
    <property type="term" value="P:methylation"/>
    <property type="evidence" value="ECO:0007669"/>
    <property type="project" value="UniProtKB-KW"/>
</dbReference>
<name>E2A1B8_CAMFO</name>
<evidence type="ECO:0000313" key="1">
    <source>
        <dbReference type="EMBL" id="EFN72771.1"/>
    </source>
</evidence>
<accession>E2A1B8</accession>
<gene>
    <name evidence="1" type="ORF">EAG_13719</name>
</gene>
<dbReference type="InterPro" id="IPR036397">
    <property type="entry name" value="RNaseH_sf"/>
</dbReference>